<dbReference type="InterPro" id="IPR011009">
    <property type="entry name" value="Kinase-like_dom_sf"/>
</dbReference>
<dbReference type="GO" id="GO:0005524">
    <property type="term" value="F:ATP binding"/>
    <property type="evidence" value="ECO:0007669"/>
    <property type="project" value="InterPro"/>
</dbReference>
<keyword evidence="4" id="KW-0732">Signal</keyword>
<keyword evidence="8" id="KW-0456">Lyase</keyword>
<dbReference type="FunFam" id="3.30.70.1230:FF:000030">
    <property type="entry name" value="Si:ch211-215j19.12"/>
    <property type="match status" value="1"/>
</dbReference>
<dbReference type="GO" id="GO:0004672">
    <property type="term" value="F:protein kinase activity"/>
    <property type="evidence" value="ECO:0007669"/>
    <property type="project" value="InterPro"/>
</dbReference>
<feature type="transmembrane region" description="Helical" evidence="10">
    <location>
        <begin position="441"/>
        <end position="467"/>
    </location>
</feature>
<dbReference type="InterPro" id="IPR028082">
    <property type="entry name" value="Peripla_BP_I"/>
</dbReference>
<reference evidence="14" key="3">
    <citation type="submission" date="2018-12" db="EMBL/GenBank/DDBJ databases">
        <title>G10K-VGP greater horseshoe bat female genome, primary haplotype.</title>
        <authorList>
            <person name="Teeling E."/>
            <person name="Myers G."/>
            <person name="Vernes S."/>
            <person name="Pippel M."/>
            <person name="Winkler S."/>
            <person name="Fedrigo O."/>
            <person name="Rhie A."/>
            <person name="Koren S."/>
            <person name="Phillippy A."/>
            <person name="Lewin H."/>
            <person name="Damas J."/>
            <person name="Howe K."/>
            <person name="Mountcastle J."/>
            <person name="Jarvis E.D."/>
        </authorList>
    </citation>
    <scope>NUCLEOTIDE SEQUENCE [LARGE SCALE GENOMIC DNA]</scope>
</reference>
<dbReference type="GO" id="GO:0035556">
    <property type="term" value="P:intracellular signal transduction"/>
    <property type="evidence" value="ECO:0007669"/>
    <property type="project" value="InterPro"/>
</dbReference>
<dbReference type="EC" id="4.6.1.2" evidence="2"/>
<dbReference type="Pfam" id="PF00211">
    <property type="entry name" value="Guanylate_cyc"/>
    <property type="match status" value="1"/>
</dbReference>
<dbReference type="SUPFAM" id="SSF56112">
    <property type="entry name" value="Protein kinase-like (PK-like)"/>
    <property type="match status" value="1"/>
</dbReference>
<dbReference type="InterPro" id="IPR001054">
    <property type="entry name" value="A/G_cyclase"/>
</dbReference>
<reference evidence="13" key="4">
    <citation type="submission" date="2025-08" db="UniProtKB">
        <authorList>
            <consortium name="Ensembl"/>
        </authorList>
    </citation>
    <scope>IDENTIFICATION</scope>
</reference>
<evidence type="ECO:0000256" key="4">
    <source>
        <dbReference type="ARBA" id="ARBA00022729"/>
    </source>
</evidence>
<evidence type="ECO:0000256" key="7">
    <source>
        <dbReference type="ARBA" id="ARBA00023136"/>
    </source>
</evidence>
<evidence type="ECO:0000256" key="8">
    <source>
        <dbReference type="ARBA" id="ARBA00023239"/>
    </source>
</evidence>
<reference evidence="13" key="5">
    <citation type="submission" date="2025-09" db="UniProtKB">
        <authorList>
            <consortium name="Ensembl"/>
        </authorList>
    </citation>
    <scope>IDENTIFICATION</scope>
</reference>
<dbReference type="SUPFAM" id="SSF53822">
    <property type="entry name" value="Periplasmic binding protein-like I"/>
    <property type="match status" value="1"/>
</dbReference>
<dbReference type="GO" id="GO:0009897">
    <property type="term" value="C:external side of plasma membrane"/>
    <property type="evidence" value="ECO:0007669"/>
    <property type="project" value="Ensembl"/>
</dbReference>
<keyword evidence="7 10" id="KW-0472">Membrane</keyword>
<dbReference type="InterPro" id="IPR001828">
    <property type="entry name" value="ANF_lig-bd_rcpt"/>
</dbReference>
<evidence type="ECO:0000259" key="11">
    <source>
        <dbReference type="PROSITE" id="PS50011"/>
    </source>
</evidence>
<dbReference type="PROSITE" id="PS50125">
    <property type="entry name" value="GUANYLATE_CYCLASE_2"/>
    <property type="match status" value="1"/>
</dbReference>
<keyword evidence="14" id="KW-1185">Reference proteome</keyword>
<dbReference type="InterPro" id="IPR001245">
    <property type="entry name" value="Ser-Thr/Tyr_kinase_cat_dom"/>
</dbReference>
<dbReference type="Ensembl" id="ENSRFET00010017770.1">
    <property type="protein sequence ID" value="ENSRFEP00010016274.1"/>
    <property type="gene ID" value="ENSRFEG00010010734.1"/>
</dbReference>
<dbReference type="Gene3D" id="1.10.510.10">
    <property type="entry name" value="Transferase(Phosphotransferase) domain 1"/>
    <property type="match status" value="1"/>
</dbReference>
<keyword evidence="5" id="KW-0547">Nucleotide-binding</keyword>
<dbReference type="InParanoid" id="A0A671ES76"/>
<keyword evidence="3 10" id="KW-0812">Transmembrane</keyword>
<dbReference type="OMA" id="LYQGNHV"/>
<evidence type="ECO:0000256" key="9">
    <source>
        <dbReference type="ARBA" id="ARBA00023293"/>
    </source>
</evidence>
<dbReference type="GeneTree" id="ENSGT00940000163069"/>
<dbReference type="GO" id="GO:0007168">
    <property type="term" value="P:receptor guanylyl cyclase signaling pathway"/>
    <property type="evidence" value="ECO:0007669"/>
    <property type="project" value="TreeGrafter"/>
</dbReference>
<dbReference type="InterPro" id="IPR029787">
    <property type="entry name" value="Nucleotide_cyclase"/>
</dbReference>
<name>A0A671ES76_RHIFE</name>
<dbReference type="Proteomes" id="UP000472240">
    <property type="component" value="Chromosome 16"/>
</dbReference>
<feature type="domain" description="Guanylate cyclase" evidence="12">
    <location>
        <begin position="828"/>
        <end position="968"/>
    </location>
</feature>
<dbReference type="GO" id="GO:0004016">
    <property type="term" value="F:adenylate cyclase activity"/>
    <property type="evidence" value="ECO:0007669"/>
    <property type="project" value="TreeGrafter"/>
</dbReference>
<keyword evidence="9" id="KW-0141">cGMP biosynthesis</keyword>
<dbReference type="GO" id="GO:0004383">
    <property type="term" value="F:guanylate cyclase activity"/>
    <property type="evidence" value="ECO:0007669"/>
    <property type="project" value="UniProtKB-EC"/>
</dbReference>
<dbReference type="SMART" id="SM00044">
    <property type="entry name" value="CYCc"/>
    <property type="match status" value="1"/>
</dbReference>
<dbReference type="Gene3D" id="6.10.250.780">
    <property type="match status" value="1"/>
</dbReference>
<proteinExistence type="predicted"/>
<dbReference type="InterPro" id="IPR000719">
    <property type="entry name" value="Prot_kinase_dom"/>
</dbReference>
<evidence type="ECO:0000256" key="10">
    <source>
        <dbReference type="SAM" id="Phobius"/>
    </source>
</evidence>
<organism evidence="13 14">
    <name type="scientific">Rhinolophus ferrumequinum</name>
    <name type="common">Greater horseshoe bat</name>
    <dbReference type="NCBI Taxonomy" id="59479"/>
    <lineage>
        <taxon>Eukaryota</taxon>
        <taxon>Metazoa</taxon>
        <taxon>Chordata</taxon>
        <taxon>Craniata</taxon>
        <taxon>Vertebrata</taxon>
        <taxon>Euteleostomi</taxon>
        <taxon>Mammalia</taxon>
        <taxon>Eutheria</taxon>
        <taxon>Laurasiatheria</taxon>
        <taxon>Chiroptera</taxon>
        <taxon>Yinpterochiroptera</taxon>
        <taxon>Rhinolophoidea</taxon>
        <taxon>Rhinolophidae</taxon>
        <taxon>Rhinolophinae</taxon>
        <taxon>Rhinolophus</taxon>
    </lineage>
</organism>
<dbReference type="AlphaFoldDB" id="A0A671ES76"/>
<reference evidence="13 14" key="1">
    <citation type="journal article" date="2015" name="Annu Rev Anim Biosci">
        <title>The Genome 10K Project: a way forward.</title>
        <authorList>
            <person name="Koepfli K.P."/>
            <person name="Paten B."/>
            <person name="O'Brien S.J."/>
            <person name="Koepfli K.P."/>
            <person name="Paten B."/>
            <person name="Antunes A."/>
            <person name="Belov K."/>
            <person name="Bustamante C."/>
            <person name="Castoe T.A."/>
            <person name="Clawson H."/>
            <person name="Crawford A.J."/>
            <person name="Diekhans M."/>
            <person name="Distel D."/>
            <person name="Durbin R."/>
            <person name="Earl D."/>
            <person name="Fujita M.K."/>
            <person name="Gamble T."/>
            <person name="Georges A."/>
            <person name="Gemmell N."/>
            <person name="Gilbert M.T."/>
            <person name="Graves J.M."/>
            <person name="Green R.E."/>
            <person name="Hickey G."/>
            <person name="Jarvis E.D."/>
            <person name="Johnson W."/>
            <person name="Komissarov A."/>
            <person name="Korf I."/>
            <person name="Kuhn R."/>
            <person name="Larkin D.M."/>
            <person name="Lewin H."/>
            <person name="Lopez J.V."/>
            <person name="Ma J."/>
            <person name="Marques-Bonet T."/>
            <person name="Miller W."/>
            <person name="Murphy R."/>
            <person name="Pevzner P."/>
            <person name="Shapiro B."/>
            <person name="Steiner C."/>
            <person name="Tamazian G."/>
            <person name="Venkatesh B."/>
            <person name="Wang J."/>
            <person name="Wayne R."/>
            <person name="Wiley E."/>
            <person name="Yang H."/>
            <person name="Zhang G."/>
            <person name="Haussler D."/>
            <person name="Ryder O."/>
            <person name="O'Brien S.J."/>
        </authorList>
    </citation>
    <scope>NUCLEOTIDE SEQUENCE</scope>
</reference>
<evidence type="ECO:0000256" key="2">
    <source>
        <dbReference type="ARBA" id="ARBA00012202"/>
    </source>
</evidence>
<keyword evidence="6 10" id="KW-1133">Transmembrane helix</keyword>
<evidence type="ECO:0000313" key="13">
    <source>
        <dbReference type="Ensembl" id="ENSRFEP00010016274.1"/>
    </source>
</evidence>
<evidence type="ECO:0000313" key="14">
    <source>
        <dbReference type="Proteomes" id="UP000472240"/>
    </source>
</evidence>
<reference evidence="13 14" key="2">
    <citation type="journal article" date="2018" name="Annu Rev Anim Biosci">
        <title>Bat Biology, Genomes, and the Bat1K Project: To Generate Chromosome-Level Genomes for All Living Bat Species.</title>
        <authorList>
            <person name="Teeling E.C."/>
            <person name="Vernes S.C."/>
            <person name="Davalos L.M."/>
            <person name="Ray D.A."/>
            <person name="Gilbert M.T.P."/>
            <person name="Myers E."/>
        </authorList>
    </citation>
    <scope>NUCLEOTIDE SEQUENCE</scope>
</reference>
<dbReference type="CDD" id="cd07302">
    <property type="entry name" value="CHD"/>
    <property type="match status" value="1"/>
</dbReference>
<evidence type="ECO:0000259" key="12">
    <source>
        <dbReference type="PROSITE" id="PS50125"/>
    </source>
</evidence>
<dbReference type="Pfam" id="PF01094">
    <property type="entry name" value="ANF_receptor"/>
    <property type="match status" value="1"/>
</dbReference>
<comment type="subcellular location">
    <subcellularLocation>
        <location evidence="1">Membrane</location>
        <topology evidence="1">Single-pass membrane protein</topology>
    </subcellularLocation>
</comment>
<dbReference type="Gene3D" id="3.30.70.1230">
    <property type="entry name" value="Nucleotide cyclase"/>
    <property type="match status" value="1"/>
</dbReference>
<evidence type="ECO:0000256" key="1">
    <source>
        <dbReference type="ARBA" id="ARBA00004167"/>
    </source>
</evidence>
<protein>
    <recommendedName>
        <fullName evidence="2">guanylate cyclase</fullName>
        <ecNumber evidence="2">4.6.1.2</ecNumber>
    </recommendedName>
</protein>
<dbReference type="GO" id="GO:0001653">
    <property type="term" value="F:peptide receptor activity"/>
    <property type="evidence" value="ECO:0007669"/>
    <property type="project" value="TreeGrafter"/>
</dbReference>
<accession>A0A671ES76</accession>
<evidence type="ECO:0000256" key="6">
    <source>
        <dbReference type="ARBA" id="ARBA00022989"/>
    </source>
</evidence>
<dbReference type="Gene3D" id="3.40.50.2300">
    <property type="match status" value="2"/>
</dbReference>
<dbReference type="PANTHER" id="PTHR11920">
    <property type="entry name" value="GUANYLYL CYCLASE"/>
    <property type="match status" value="1"/>
</dbReference>
<dbReference type="InterPro" id="IPR050401">
    <property type="entry name" value="Cyclic_nucleotide_synthase"/>
</dbReference>
<evidence type="ECO:0000256" key="5">
    <source>
        <dbReference type="ARBA" id="ARBA00022741"/>
    </source>
</evidence>
<dbReference type="PROSITE" id="PS50011">
    <property type="entry name" value="PROTEIN_KINASE_DOM"/>
    <property type="match status" value="1"/>
</dbReference>
<evidence type="ECO:0000256" key="3">
    <source>
        <dbReference type="ARBA" id="ARBA00022692"/>
    </source>
</evidence>
<sequence>TGSITRDLSGLCLGVGYHDAHPTLVLTRVVSVLVTCLEAAKHTVGLQAPWNSSPPFSMQRLGAGLQTAMDKINSEPVDLGNLSWEFTYTNSACSARESLAIFTDQVQREQVSALFGPACPEAAEVCSLLEWNIPVFDFVGQTAKLENDFLYDTYVKLVPPMHEIGDVLQKCLWYLGWKHVGMFGGHSGISSWHRVDELWRVVENELKSHFTITNLRTMSAVARVIILICKNLGLNTGEFVFISLQQLEDSFWKEALTNLKGMHFPTVYASMLLIALSSYGEGPADEGFQQHVYRRLRGLPLTAPSPQRSRSDGGPYSAYLHDAVQLYAQTVKDMIKAGRDFRDGRQLVSTLKGSHQTALQGLTSPCPPSKLGERCMHYSVYALRRSRNGSFFLPVLYYASYQKVIRPMRNFSTITWPHGSFTEGRPGCGFYNELCETRPTFTGMTAVILAITLLIIVLGAVLIGLILRMQRPNKDIWWQIDYDDITILPQSKVRPHLRGTPVSRRDSGNSSSVMISGDFSSFIKGQRGKELLCAPVGLYQGNHVAICYVGNQAEAWIRKPSVYELRHENIVPFYDICTEPPNVCIVTQYCKKESLKDVLRNSGNEMDWIFKLSFAYDIVNGMLFLHRSPPGSHGNLKPSNCLVDGWMQVKLSVFGQWELKNGRTYKTYNEKKMDQAELYWTAPDLLGLSEVPRSGTPKGDVYSFVVLMGELIHHQDHGPFGNRCETPDVNAGSVSLAGFGHRVFLRITWFAKTELVPPSGHVNILDSMVSKLQMYTNHLEEVVEERTNQLMAEKRKVDKLLSTILPSFTGEQLIAGRSVEPEPFESETIFFSDIVGFTKLCSLSSPRQVVKLLNDLYNLFDHIIKTCDVYKTTLLLYFPVETIGNAYMVASGLPMRKGTQHVDEIATVSLHFLSATIHFQIGHMTEEKLQLRIGLHTGPVVAGVVGIPMPRYRSCLSGDSVNMASRMESSSLPLGIHVSQSTADALLASGGYDLQKRGAIPVQVRPEGFTIPLPEFTEEEAELPEIF</sequence>
<dbReference type="SUPFAM" id="SSF55073">
    <property type="entry name" value="Nucleotide cyclase"/>
    <property type="match status" value="1"/>
</dbReference>
<dbReference type="PANTHER" id="PTHR11920:SF500">
    <property type="entry name" value="GUANYLATE CYCLASE 2G"/>
    <property type="match status" value="1"/>
</dbReference>
<dbReference type="Pfam" id="PF07714">
    <property type="entry name" value="PK_Tyr_Ser-Thr"/>
    <property type="match status" value="1"/>
</dbReference>
<feature type="domain" description="Protein kinase" evidence="11">
    <location>
        <begin position="508"/>
        <end position="808"/>
    </location>
</feature>